<evidence type="ECO:0000313" key="7">
    <source>
        <dbReference type="EMBL" id="QEY25843.1"/>
    </source>
</evidence>
<sequence>MAQPTKQQNISFYEAIAISLGAIIGWGAYVMPGDLFLNAKLYGSSAAILIGTFLIVLIAKPYINLSSMESDRRLGSIGWIATHLNRTHALIYSWCILAGYIAIIALNISAITLLMRYFLPASWQIGYLYTISGWDVYASEAAVCMAVVCLFSYTNYKGLRAGARTQLYIALLMVLSLFALLAASLYATPNHILPSVSAETNHAVSENGSWLAVLAVMPWAYIGFETTPQLSKVISRSKTQTKFIILFSIAAGCFFYLAINYLTALNLNFDYAAIAHSPWATGEGIRHIAGTWGMAILATAMVCSILSGINGFMLATGKLFESMHDLGALPTWLTAPDRRFSQKRTGLLILILCLFAPWLGRNHLSDMVNTASFGIAIGFFYVAFADLVRLRKNAQHPISAYLAVITSIVFIVLLLMPDALDHLSISGIGIIITILGLCFAYLALRCRRISC</sequence>
<dbReference type="InterPro" id="IPR002293">
    <property type="entry name" value="AA/rel_permease1"/>
</dbReference>
<dbReference type="OrthoDB" id="4568421at2"/>
<feature type="transmembrane region" description="Helical" evidence="6">
    <location>
        <begin position="400"/>
        <end position="417"/>
    </location>
</feature>
<accession>A0A5J6PXJ6</accession>
<evidence type="ECO:0000256" key="3">
    <source>
        <dbReference type="ARBA" id="ARBA00022692"/>
    </source>
</evidence>
<name>A0A5J6PXJ6_9NEIS</name>
<dbReference type="Gene3D" id="1.20.1740.10">
    <property type="entry name" value="Amino acid/polyamine transporter I"/>
    <property type="match status" value="1"/>
</dbReference>
<dbReference type="AlphaFoldDB" id="A0A5J6PXJ6"/>
<keyword evidence="2" id="KW-1003">Cell membrane</keyword>
<organism evidence="7 8">
    <name type="scientific">Neisseria zalophi</name>
    <dbReference type="NCBI Taxonomy" id="640030"/>
    <lineage>
        <taxon>Bacteria</taxon>
        <taxon>Pseudomonadati</taxon>
        <taxon>Pseudomonadota</taxon>
        <taxon>Betaproteobacteria</taxon>
        <taxon>Neisseriales</taxon>
        <taxon>Neisseriaceae</taxon>
        <taxon>Neisseria</taxon>
    </lineage>
</organism>
<gene>
    <name evidence="7" type="ORF">D0T92_04355</name>
</gene>
<evidence type="ECO:0000256" key="4">
    <source>
        <dbReference type="ARBA" id="ARBA00022989"/>
    </source>
</evidence>
<dbReference type="PANTHER" id="PTHR42770">
    <property type="entry name" value="AMINO ACID TRANSPORTER-RELATED"/>
    <property type="match status" value="1"/>
</dbReference>
<dbReference type="PIRSF" id="PIRSF006060">
    <property type="entry name" value="AA_transporter"/>
    <property type="match status" value="1"/>
</dbReference>
<dbReference type="KEGG" id="nzl:D0T92_04355"/>
<dbReference type="Proteomes" id="UP000325713">
    <property type="component" value="Chromosome"/>
</dbReference>
<dbReference type="GO" id="GO:0022857">
    <property type="term" value="F:transmembrane transporter activity"/>
    <property type="evidence" value="ECO:0007669"/>
    <property type="project" value="InterPro"/>
</dbReference>
<dbReference type="Pfam" id="PF13520">
    <property type="entry name" value="AA_permease_2"/>
    <property type="match status" value="1"/>
</dbReference>
<feature type="transmembrane region" description="Helical" evidence="6">
    <location>
        <begin position="345"/>
        <end position="361"/>
    </location>
</feature>
<dbReference type="RefSeq" id="WP_151050560.1">
    <property type="nucleotide sequence ID" value="NZ_CP031700.1"/>
</dbReference>
<evidence type="ECO:0000256" key="2">
    <source>
        <dbReference type="ARBA" id="ARBA00022475"/>
    </source>
</evidence>
<feature type="transmembrane region" description="Helical" evidence="6">
    <location>
        <begin position="244"/>
        <end position="262"/>
    </location>
</feature>
<feature type="transmembrane region" description="Helical" evidence="6">
    <location>
        <begin position="367"/>
        <end position="388"/>
    </location>
</feature>
<keyword evidence="8" id="KW-1185">Reference proteome</keyword>
<feature type="transmembrane region" description="Helical" evidence="6">
    <location>
        <begin position="292"/>
        <end position="315"/>
    </location>
</feature>
<dbReference type="InterPro" id="IPR050367">
    <property type="entry name" value="APC_superfamily"/>
</dbReference>
<dbReference type="GO" id="GO:0005886">
    <property type="term" value="C:plasma membrane"/>
    <property type="evidence" value="ECO:0007669"/>
    <property type="project" value="UniProtKB-SubCell"/>
</dbReference>
<feature type="transmembrane region" description="Helical" evidence="6">
    <location>
        <begin position="168"/>
        <end position="187"/>
    </location>
</feature>
<evidence type="ECO:0000313" key="8">
    <source>
        <dbReference type="Proteomes" id="UP000325713"/>
    </source>
</evidence>
<feature type="transmembrane region" description="Helical" evidence="6">
    <location>
        <begin position="89"/>
        <end position="117"/>
    </location>
</feature>
<keyword evidence="5 6" id="KW-0472">Membrane</keyword>
<evidence type="ECO:0000256" key="5">
    <source>
        <dbReference type="ARBA" id="ARBA00023136"/>
    </source>
</evidence>
<feature type="transmembrane region" description="Helical" evidence="6">
    <location>
        <begin position="207"/>
        <end position="224"/>
    </location>
</feature>
<dbReference type="PANTHER" id="PTHR42770:SF7">
    <property type="entry name" value="MEMBRANE PROTEIN"/>
    <property type="match status" value="1"/>
</dbReference>
<protein>
    <submittedName>
        <fullName evidence="7">Amino acid permease</fullName>
    </submittedName>
</protein>
<keyword evidence="4 6" id="KW-1133">Transmembrane helix</keyword>
<comment type="subcellular location">
    <subcellularLocation>
        <location evidence="1">Cell membrane</location>
        <topology evidence="1">Multi-pass membrane protein</topology>
    </subcellularLocation>
</comment>
<evidence type="ECO:0000256" key="6">
    <source>
        <dbReference type="SAM" id="Phobius"/>
    </source>
</evidence>
<feature type="transmembrane region" description="Helical" evidence="6">
    <location>
        <begin position="41"/>
        <end position="63"/>
    </location>
</feature>
<proteinExistence type="predicted"/>
<feature type="transmembrane region" description="Helical" evidence="6">
    <location>
        <begin position="137"/>
        <end position="156"/>
    </location>
</feature>
<feature type="transmembrane region" description="Helical" evidence="6">
    <location>
        <begin position="423"/>
        <end position="444"/>
    </location>
</feature>
<dbReference type="EMBL" id="CP031700">
    <property type="protein sequence ID" value="QEY25843.1"/>
    <property type="molecule type" value="Genomic_DNA"/>
</dbReference>
<reference evidence="7 8" key="1">
    <citation type="submission" date="2018-08" db="EMBL/GenBank/DDBJ databases">
        <title>Neisseria zalophi ATCC BAA-2455 complete genome.</title>
        <authorList>
            <person name="Veseli I.A."/>
            <person name="Buttler R."/>
            <person name="Mascarenhas dos Santos A.C."/>
            <person name="Pombert J.-F."/>
        </authorList>
    </citation>
    <scope>NUCLEOTIDE SEQUENCE [LARGE SCALE GENOMIC DNA]</scope>
    <source>
        <strain evidence="7 8">ATCC BAA-2455</strain>
    </source>
</reference>
<feature type="transmembrane region" description="Helical" evidence="6">
    <location>
        <begin position="12"/>
        <end position="29"/>
    </location>
</feature>
<keyword evidence="3 6" id="KW-0812">Transmembrane</keyword>
<evidence type="ECO:0000256" key="1">
    <source>
        <dbReference type="ARBA" id="ARBA00004651"/>
    </source>
</evidence>